<dbReference type="Proteomes" id="UP001597068">
    <property type="component" value="Unassembled WGS sequence"/>
</dbReference>
<dbReference type="RefSeq" id="WP_253646814.1">
    <property type="nucleotide sequence ID" value="NZ_BAAAMO010000002.1"/>
</dbReference>
<comment type="caution">
    <text evidence="1">The sequence shown here is derived from an EMBL/GenBank/DDBJ whole genome shotgun (WGS) entry which is preliminary data.</text>
</comment>
<accession>A0ABW3G4T9</accession>
<name>A0ABW3G4T9_9NOCA</name>
<dbReference type="Gene3D" id="2.60.120.430">
    <property type="entry name" value="Galactose-binding lectin"/>
    <property type="match status" value="1"/>
</dbReference>
<keyword evidence="2" id="KW-1185">Reference proteome</keyword>
<dbReference type="EMBL" id="JBHTIL010000001">
    <property type="protein sequence ID" value="MFD0925219.1"/>
    <property type="molecule type" value="Genomic_DNA"/>
</dbReference>
<evidence type="ECO:0000313" key="2">
    <source>
        <dbReference type="Proteomes" id="UP001597068"/>
    </source>
</evidence>
<organism evidence="1 2">
    <name type="scientific">Williamsia deligens</name>
    <dbReference type="NCBI Taxonomy" id="321325"/>
    <lineage>
        <taxon>Bacteria</taxon>
        <taxon>Bacillati</taxon>
        <taxon>Actinomycetota</taxon>
        <taxon>Actinomycetes</taxon>
        <taxon>Mycobacteriales</taxon>
        <taxon>Nocardiaceae</taxon>
        <taxon>Williamsia</taxon>
    </lineage>
</organism>
<proteinExistence type="predicted"/>
<protein>
    <submittedName>
        <fullName evidence="1">Uncharacterized protein</fullName>
    </submittedName>
</protein>
<sequence length="171" mass="17052">MQSVFTRVLRATVLAVAALTAVLGLSVVGVGSAGAATVTKVFYLNAKTAGANGNYFDTGITLPAGASATVSASGTAKFDPGYPSAGPNGSVYTCTNAIVGCPLLNAPYLALIGKVGDQPSTLLGAGPSTATGPGRLKLAINDAFNGYVNNSGRYRVAITYTRTCPGLVCIG</sequence>
<gene>
    <name evidence="1" type="ORF">ACFQ04_05655</name>
</gene>
<reference evidence="2" key="1">
    <citation type="journal article" date="2019" name="Int. J. Syst. Evol. Microbiol.">
        <title>The Global Catalogue of Microorganisms (GCM) 10K type strain sequencing project: providing services to taxonomists for standard genome sequencing and annotation.</title>
        <authorList>
            <consortium name="The Broad Institute Genomics Platform"/>
            <consortium name="The Broad Institute Genome Sequencing Center for Infectious Disease"/>
            <person name="Wu L."/>
            <person name="Ma J."/>
        </authorList>
    </citation>
    <scope>NUCLEOTIDE SEQUENCE [LARGE SCALE GENOMIC DNA]</scope>
    <source>
        <strain evidence="2">CCUG 50873</strain>
    </source>
</reference>
<evidence type="ECO:0000313" key="1">
    <source>
        <dbReference type="EMBL" id="MFD0925219.1"/>
    </source>
</evidence>
<dbReference type="InterPro" id="IPR008979">
    <property type="entry name" value="Galactose-bd-like_sf"/>
</dbReference>
<dbReference type="SUPFAM" id="SSF49785">
    <property type="entry name" value="Galactose-binding domain-like"/>
    <property type="match status" value="1"/>
</dbReference>